<feature type="transmembrane region" description="Helical" evidence="2">
    <location>
        <begin position="267"/>
        <end position="286"/>
    </location>
</feature>
<feature type="domain" description="Heparan-alpha-glucosaminide N-acetyltransferase catalytic" evidence="3">
    <location>
        <begin position="93"/>
        <end position="290"/>
    </location>
</feature>
<feature type="transmembrane region" description="Helical" evidence="2">
    <location>
        <begin position="298"/>
        <end position="318"/>
    </location>
</feature>
<sequence length="480" mass="48287">MTHISTPGAADTPGTADTPCTATSSGAVNAPGTAHAPGTTPTPGGATSSGGATTSGTAPAPDATPTPGAAATSGAADVSGVTTGAAAPAPRRRLVSVDVARAVAVFAMFAAHIGPPAKPEGAGHLLVAFDGRAPAIFTLIAGLSLTLSRGGTRPRPRPAGAWRGTLVRCAVLAALGLALTELRSGIAVILTFFALYFLAAEPLARLSTRALTAVAAVSVVLGPVLSYVLGPHFGYRSTGRGRYPGFEAVTSWPGFTDALDTLLLSGAYPWLTYFPYVVVGMALGRLADLRRSGAARRLIGCGALLALAGHGLSALALGPGGGREALLRAIAQSHAYAVNAPDPVQAVLAGQAGAIPSTSWAWLLVDGPYSQTPFETVANIGASLLLLGVAVAACRGRTMETLLRPAAVVGTMGLSVYAVHVVARAQLHPHHGWPALAAFCGVSLVACAVWAFVFRGTPLGRGPLEWALHAMTPRAGKPGA</sequence>
<dbReference type="Proteomes" id="UP001499942">
    <property type="component" value="Unassembled WGS sequence"/>
</dbReference>
<keyword evidence="2" id="KW-0472">Membrane</keyword>
<evidence type="ECO:0000256" key="2">
    <source>
        <dbReference type="SAM" id="Phobius"/>
    </source>
</evidence>
<feature type="transmembrane region" description="Helical" evidence="2">
    <location>
        <begin position="406"/>
        <end position="427"/>
    </location>
</feature>
<feature type="transmembrane region" description="Helical" evidence="2">
    <location>
        <begin position="185"/>
        <end position="203"/>
    </location>
</feature>
<evidence type="ECO:0000259" key="3">
    <source>
        <dbReference type="Pfam" id="PF07786"/>
    </source>
</evidence>
<protein>
    <recommendedName>
        <fullName evidence="3">Heparan-alpha-glucosaminide N-acetyltransferase catalytic domain-containing protein</fullName>
    </recommendedName>
</protein>
<organism evidence="4 5">
    <name type="scientific">Streptomyces gobitricini</name>
    <dbReference type="NCBI Taxonomy" id="68211"/>
    <lineage>
        <taxon>Bacteria</taxon>
        <taxon>Bacillati</taxon>
        <taxon>Actinomycetota</taxon>
        <taxon>Actinomycetes</taxon>
        <taxon>Kitasatosporales</taxon>
        <taxon>Streptomycetaceae</taxon>
        <taxon>Streptomyces</taxon>
    </lineage>
</organism>
<keyword evidence="2" id="KW-1133">Transmembrane helix</keyword>
<feature type="transmembrane region" description="Helical" evidence="2">
    <location>
        <begin position="210"/>
        <end position="229"/>
    </location>
</feature>
<feature type="transmembrane region" description="Helical" evidence="2">
    <location>
        <begin position="376"/>
        <end position="394"/>
    </location>
</feature>
<feature type="compositionally biased region" description="Polar residues" evidence="1">
    <location>
        <begin position="18"/>
        <end position="27"/>
    </location>
</feature>
<accession>A0ABN3LTV5</accession>
<reference evidence="4 5" key="1">
    <citation type="journal article" date="2019" name="Int. J. Syst. Evol. Microbiol.">
        <title>The Global Catalogue of Microorganisms (GCM) 10K type strain sequencing project: providing services to taxonomists for standard genome sequencing and annotation.</title>
        <authorList>
            <consortium name="The Broad Institute Genomics Platform"/>
            <consortium name="The Broad Institute Genome Sequencing Center for Infectious Disease"/>
            <person name="Wu L."/>
            <person name="Ma J."/>
        </authorList>
    </citation>
    <scope>NUCLEOTIDE SEQUENCE [LARGE SCALE GENOMIC DNA]</scope>
    <source>
        <strain evidence="4 5">JCM 5062</strain>
    </source>
</reference>
<proteinExistence type="predicted"/>
<keyword evidence="5" id="KW-1185">Reference proteome</keyword>
<evidence type="ECO:0000256" key="1">
    <source>
        <dbReference type="SAM" id="MobiDB-lite"/>
    </source>
</evidence>
<name>A0ABN3LTV5_9ACTN</name>
<gene>
    <name evidence="4" type="ORF">GCM10010393_22400</name>
</gene>
<comment type="caution">
    <text evidence="4">The sequence shown here is derived from an EMBL/GenBank/DDBJ whole genome shotgun (WGS) entry which is preliminary data.</text>
</comment>
<dbReference type="InterPro" id="IPR012429">
    <property type="entry name" value="HGSNAT_cat"/>
</dbReference>
<feature type="compositionally biased region" description="Low complexity" evidence="1">
    <location>
        <begin position="30"/>
        <end position="76"/>
    </location>
</feature>
<dbReference type="EMBL" id="BAAASR010000013">
    <property type="protein sequence ID" value="GAA2490148.1"/>
    <property type="molecule type" value="Genomic_DNA"/>
</dbReference>
<feature type="transmembrane region" description="Helical" evidence="2">
    <location>
        <begin position="433"/>
        <end position="454"/>
    </location>
</feature>
<evidence type="ECO:0000313" key="5">
    <source>
        <dbReference type="Proteomes" id="UP001499942"/>
    </source>
</evidence>
<evidence type="ECO:0000313" key="4">
    <source>
        <dbReference type="EMBL" id="GAA2490148.1"/>
    </source>
</evidence>
<dbReference type="Pfam" id="PF07786">
    <property type="entry name" value="HGSNAT_cat"/>
    <property type="match status" value="1"/>
</dbReference>
<feature type="region of interest" description="Disordered" evidence="1">
    <location>
        <begin position="1"/>
        <end position="90"/>
    </location>
</feature>
<keyword evidence="2" id="KW-0812">Transmembrane</keyword>